<dbReference type="InterPro" id="IPR036388">
    <property type="entry name" value="WH-like_DNA-bd_sf"/>
</dbReference>
<dbReference type="Proteomes" id="UP000253918">
    <property type="component" value="Unassembled WGS sequence"/>
</dbReference>
<proteinExistence type="predicted"/>
<evidence type="ECO:0000313" key="2">
    <source>
        <dbReference type="Proteomes" id="UP000253918"/>
    </source>
</evidence>
<accession>A0A369VSH9</accession>
<dbReference type="AlphaFoldDB" id="A0A369VSH9"/>
<dbReference type="InterPro" id="IPR036390">
    <property type="entry name" value="WH_DNA-bd_sf"/>
</dbReference>
<dbReference type="Gene3D" id="1.10.10.10">
    <property type="entry name" value="Winged helix-like DNA-binding domain superfamily/Winged helix DNA-binding domain"/>
    <property type="match status" value="1"/>
</dbReference>
<organism evidence="1 2">
    <name type="scientific">Sphingomonas aracearum</name>
    <dbReference type="NCBI Taxonomy" id="2283317"/>
    <lineage>
        <taxon>Bacteria</taxon>
        <taxon>Pseudomonadati</taxon>
        <taxon>Pseudomonadota</taxon>
        <taxon>Alphaproteobacteria</taxon>
        <taxon>Sphingomonadales</taxon>
        <taxon>Sphingomonadaceae</taxon>
        <taxon>Sphingomonas</taxon>
    </lineage>
</organism>
<name>A0A369VSH9_9SPHN</name>
<protein>
    <submittedName>
        <fullName evidence="1">MarR family transcriptional regulator</fullName>
    </submittedName>
</protein>
<gene>
    <name evidence="1" type="ORF">DVW87_15630</name>
</gene>
<dbReference type="SUPFAM" id="SSF46785">
    <property type="entry name" value="Winged helix' DNA-binding domain"/>
    <property type="match status" value="1"/>
</dbReference>
<dbReference type="EMBL" id="QQNB01000003">
    <property type="protein sequence ID" value="RDE04983.1"/>
    <property type="molecule type" value="Genomic_DNA"/>
</dbReference>
<sequence>MVQGDRQTPPELVARARKAQELRGTMTTVSLPAELFVDPAWDMMIELMIAEGEFRPLCVKDLIVLSGESAASAMRRIVRLEEAGLLVRTPDRADHRRVHVTLTLKGHGAMAAMLERLFDSGSGPGGPAAPLSFRPGGLR</sequence>
<comment type="caution">
    <text evidence="1">The sequence shown here is derived from an EMBL/GenBank/DDBJ whole genome shotgun (WGS) entry which is preliminary data.</text>
</comment>
<keyword evidence="2" id="KW-1185">Reference proteome</keyword>
<reference evidence="1 2" key="1">
    <citation type="submission" date="2018-07" db="EMBL/GenBank/DDBJ databases">
        <title>a novel species of Sphingomonas isolated from the rhizosphere soil of Araceae plant.</title>
        <authorList>
            <person name="Zhiyong W."/>
            <person name="Qinglan Z."/>
            <person name="Zhiwei F."/>
            <person name="Ding X."/>
            <person name="Gejiao W."/>
            <person name="Shixue Z."/>
        </authorList>
    </citation>
    <scope>NUCLEOTIDE SEQUENCE [LARGE SCALE GENOMIC DNA]</scope>
    <source>
        <strain evidence="1 2">WZY 27</strain>
    </source>
</reference>
<evidence type="ECO:0000313" key="1">
    <source>
        <dbReference type="EMBL" id="RDE04983.1"/>
    </source>
</evidence>